<dbReference type="Pfam" id="PF07282">
    <property type="entry name" value="Cas12f1-like_TNB"/>
    <property type="match status" value="1"/>
</dbReference>
<evidence type="ECO:0000313" key="8">
    <source>
        <dbReference type="Proteomes" id="UP000001137"/>
    </source>
</evidence>
<feature type="domain" description="Cas12f1-like TNB" evidence="6">
    <location>
        <begin position="335"/>
        <end position="398"/>
    </location>
</feature>
<organism evidence="7 8">
    <name type="scientific">Caldivirga maquilingensis (strain ATCC 700844 / DSM 13496 / JCM 10307 / IC-167)</name>
    <dbReference type="NCBI Taxonomy" id="397948"/>
    <lineage>
        <taxon>Archaea</taxon>
        <taxon>Thermoproteota</taxon>
        <taxon>Thermoprotei</taxon>
        <taxon>Thermoproteales</taxon>
        <taxon>Thermoproteaceae</taxon>
        <taxon>Caldivirga</taxon>
    </lineage>
</organism>
<accession>A8ME69</accession>
<gene>
    <name evidence="7" type="ordered locus">Cmaq_1248</name>
</gene>
<dbReference type="InterPro" id="IPR001959">
    <property type="entry name" value="Transposase"/>
</dbReference>
<dbReference type="KEGG" id="cma:Cmaq_1248"/>
<feature type="domain" description="Probable transposase IS891/IS1136/IS1341" evidence="5">
    <location>
        <begin position="202"/>
        <end position="319"/>
    </location>
</feature>
<evidence type="ECO:0000256" key="3">
    <source>
        <dbReference type="ARBA" id="ARBA00023125"/>
    </source>
</evidence>
<dbReference type="Pfam" id="PF01385">
    <property type="entry name" value="OrfB_IS605"/>
    <property type="match status" value="1"/>
</dbReference>
<evidence type="ECO:0000259" key="6">
    <source>
        <dbReference type="Pfam" id="PF07282"/>
    </source>
</evidence>
<dbReference type="RefSeq" id="WP_012186294.1">
    <property type="nucleotide sequence ID" value="NC_009954.1"/>
</dbReference>
<dbReference type="HOGENOM" id="CLU_040997_1_0_2"/>
<dbReference type="InterPro" id="IPR010095">
    <property type="entry name" value="Cas12f1-like_TNB"/>
</dbReference>
<evidence type="ECO:0000256" key="1">
    <source>
        <dbReference type="ARBA" id="ARBA00008761"/>
    </source>
</evidence>
<evidence type="ECO:0000256" key="2">
    <source>
        <dbReference type="ARBA" id="ARBA00022578"/>
    </source>
</evidence>
<dbReference type="GO" id="GO:0003677">
    <property type="term" value="F:DNA binding"/>
    <property type="evidence" value="ECO:0007669"/>
    <property type="project" value="UniProtKB-KW"/>
</dbReference>
<dbReference type="AlphaFoldDB" id="A8ME69"/>
<keyword evidence="3" id="KW-0238">DNA-binding</keyword>
<keyword evidence="2" id="KW-0815">Transposition</keyword>
<sequence>MWSGGRNTLTMPDVGTTRTVVVRLLPNDVQEGELGRLANASTSLFNEVNYERRRRFFNKQKMDFKGTYKKYYEKYKGILKVNAQAVIQKNNEAWSSFFSLLKKGEKASPPGYWKRGGGRVLILVVRQDRYYVDVENHKLVLRDFKLEIPFAGRVRWFGKQGRLEIHYDDTRNRWYAYIPVEVGVTTTRTGKESKFIVKGERKGIQLYQPKGNKVASADLGINILASVVVNDGTWILYKSRAKEDYFYFQRRIAEVQSIVGKAKNAGELEAYEEARREEGRLYGKLYRRLLHLYRSFASHLMKTLYEMGVSTLIVGYPYLIAQDKGNKFTVNMWSYSKLFEAILLKAQEYGIKVMKVVEYNTSRVCAFHDVEVVRKPRGVISCPHGHKLHADLNGALNIMKLGVGIVINEVKNPLSFFIDHNQVAPTKGGNTQDPNETPTL</sequence>
<dbReference type="GO" id="GO:0006310">
    <property type="term" value="P:DNA recombination"/>
    <property type="evidence" value="ECO:0007669"/>
    <property type="project" value="UniProtKB-KW"/>
</dbReference>
<name>A8ME69_CALMQ</name>
<dbReference type="NCBIfam" id="NF040570">
    <property type="entry name" value="guided_TnpB"/>
    <property type="match status" value="1"/>
</dbReference>
<protein>
    <recommendedName>
        <fullName evidence="9">Transposase</fullName>
    </recommendedName>
</protein>
<proteinExistence type="inferred from homology"/>
<reference evidence="7 8" key="1">
    <citation type="submission" date="2007-10" db="EMBL/GenBank/DDBJ databases">
        <title>Complete sequence of Caldivirga maquilingensis IC-167.</title>
        <authorList>
            <consortium name="US DOE Joint Genome Institute"/>
            <person name="Copeland A."/>
            <person name="Lucas S."/>
            <person name="Lapidus A."/>
            <person name="Barry K."/>
            <person name="Glavina del Rio T."/>
            <person name="Dalin E."/>
            <person name="Tice H."/>
            <person name="Pitluck S."/>
            <person name="Saunders E."/>
            <person name="Brettin T."/>
            <person name="Bruce D."/>
            <person name="Detter J.C."/>
            <person name="Han C."/>
            <person name="Schmutz J."/>
            <person name="Larimer F."/>
            <person name="Land M."/>
            <person name="Hauser L."/>
            <person name="Kyrpides N."/>
            <person name="Ivanova N."/>
            <person name="Biddle J.F."/>
            <person name="Zhang Z."/>
            <person name="Fitz-Gibbon S.T."/>
            <person name="Lowe T.M."/>
            <person name="Saltikov C."/>
            <person name="House C.H."/>
            <person name="Richardson P."/>
        </authorList>
    </citation>
    <scope>NUCLEOTIDE SEQUENCE [LARGE SCALE GENOMIC DNA]</scope>
    <source>
        <strain evidence="8">ATCC 700844 / DSM 13496 / JCM 10307 / IC-167</strain>
    </source>
</reference>
<dbReference type="EMBL" id="CP000852">
    <property type="protein sequence ID" value="ABW02075.1"/>
    <property type="molecule type" value="Genomic_DNA"/>
</dbReference>
<dbReference type="STRING" id="397948.Cmaq_1248"/>
<evidence type="ECO:0000313" key="7">
    <source>
        <dbReference type="EMBL" id="ABW02075.1"/>
    </source>
</evidence>
<dbReference type="GO" id="GO:0032196">
    <property type="term" value="P:transposition"/>
    <property type="evidence" value="ECO:0007669"/>
    <property type="project" value="UniProtKB-KW"/>
</dbReference>
<keyword evidence="4" id="KW-0233">DNA recombination</keyword>
<evidence type="ECO:0000259" key="5">
    <source>
        <dbReference type="Pfam" id="PF01385"/>
    </source>
</evidence>
<dbReference type="Proteomes" id="UP000001137">
    <property type="component" value="Chromosome"/>
</dbReference>
<comment type="similarity">
    <text evidence="1">In the C-terminal section; belongs to the transposase 35 family.</text>
</comment>
<evidence type="ECO:0008006" key="9">
    <source>
        <dbReference type="Google" id="ProtNLM"/>
    </source>
</evidence>
<dbReference type="eggNOG" id="arCOG00683">
    <property type="taxonomic scope" value="Archaea"/>
</dbReference>
<evidence type="ECO:0000256" key="4">
    <source>
        <dbReference type="ARBA" id="ARBA00023172"/>
    </source>
</evidence>
<keyword evidence="8" id="KW-1185">Reference proteome</keyword>
<dbReference type="GeneID" id="5709400"/>